<dbReference type="PRINTS" id="PR00111">
    <property type="entry name" value="ABHYDROLASE"/>
</dbReference>
<reference evidence="3 4" key="1">
    <citation type="submission" date="2024-09" db="EMBL/GenBank/DDBJ databases">
        <authorList>
            <person name="Sun Q."/>
            <person name="Mori K."/>
        </authorList>
    </citation>
    <scope>NUCLEOTIDE SEQUENCE [LARGE SCALE GENOMIC DNA]</scope>
    <source>
        <strain evidence="3 4">TBRC 7907</strain>
    </source>
</reference>
<organism evidence="3 4">
    <name type="scientific">Allokutzneria oryzae</name>
    <dbReference type="NCBI Taxonomy" id="1378989"/>
    <lineage>
        <taxon>Bacteria</taxon>
        <taxon>Bacillati</taxon>
        <taxon>Actinomycetota</taxon>
        <taxon>Actinomycetes</taxon>
        <taxon>Pseudonocardiales</taxon>
        <taxon>Pseudonocardiaceae</taxon>
        <taxon>Allokutzneria</taxon>
    </lineage>
</organism>
<dbReference type="InterPro" id="IPR050266">
    <property type="entry name" value="AB_hydrolase_sf"/>
</dbReference>
<evidence type="ECO:0000259" key="2">
    <source>
        <dbReference type="Pfam" id="PF00561"/>
    </source>
</evidence>
<dbReference type="InterPro" id="IPR029058">
    <property type="entry name" value="AB_hydrolase_fold"/>
</dbReference>
<dbReference type="PANTHER" id="PTHR43798:SF31">
    <property type="entry name" value="AB HYDROLASE SUPERFAMILY PROTEIN YCLE"/>
    <property type="match status" value="1"/>
</dbReference>
<evidence type="ECO:0000313" key="3">
    <source>
        <dbReference type="EMBL" id="MFB9903635.1"/>
    </source>
</evidence>
<evidence type="ECO:0000256" key="1">
    <source>
        <dbReference type="ARBA" id="ARBA00022801"/>
    </source>
</evidence>
<dbReference type="Pfam" id="PF00561">
    <property type="entry name" value="Abhydrolase_1"/>
    <property type="match status" value="1"/>
</dbReference>
<comment type="caution">
    <text evidence="3">The sequence shown here is derived from an EMBL/GenBank/DDBJ whole genome shotgun (WGS) entry which is preliminary data.</text>
</comment>
<dbReference type="GO" id="GO:0016787">
    <property type="term" value="F:hydrolase activity"/>
    <property type="evidence" value="ECO:0007669"/>
    <property type="project" value="UniProtKB-KW"/>
</dbReference>
<accession>A0ABV5ZRY0</accession>
<keyword evidence="4" id="KW-1185">Reference proteome</keyword>
<dbReference type="Gene3D" id="3.40.50.1820">
    <property type="entry name" value="alpha/beta hydrolase"/>
    <property type="match status" value="1"/>
</dbReference>
<dbReference type="EMBL" id="JBHLZU010000005">
    <property type="protein sequence ID" value="MFB9903635.1"/>
    <property type="molecule type" value="Genomic_DNA"/>
</dbReference>
<protein>
    <submittedName>
        <fullName evidence="3">Alpha/beta fold hydrolase</fullName>
    </submittedName>
</protein>
<dbReference type="Proteomes" id="UP001589693">
    <property type="component" value="Unassembled WGS sequence"/>
</dbReference>
<gene>
    <name evidence="3" type="ORF">ACFFQA_06775</name>
</gene>
<dbReference type="PANTHER" id="PTHR43798">
    <property type="entry name" value="MONOACYLGLYCEROL LIPASE"/>
    <property type="match status" value="1"/>
</dbReference>
<dbReference type="SUPFAM" id="SSF53474">
    <property type="entry name" value="alpha/beta-Hydrolases"/>
    <property type="match status" value="1"/>
</dbReference>
<evidence type="ECO:0000313" key="4">
    <source>
        <dbReference type="Proteomes" id="UP001589693"/>
    </source>
</evidence>
<keyword evidence="1 3" id="KW-0378">Hydrolase</keyword>
<feature type="domain" description="AB hydrolase-1" evidence="2">
    <location>
        <begin position="39"/>
        <end position="263"/>
    </location>
</feature>
<dbReference type="InterPro" id="IPR000073">
    <property type="entry name" value="AB_hydrolase_1"/>
</dbReference>
<proteinExistence type="predicted"/>
<dbReference type="RefSeq" id="WP_377850778.1">
    <property type="nucleotide sequence ID" value="NZ_JBHLZU010000005.1"/>
</dbReference>
<name>A0ABV5ZRY0_9PSEU</name>
<sequence>MAAEQSYHYIQRMVKLRDGLPRPGAEIRFVERGGGGPGVVFTHGAGMDHTMFEAQADAVERAGYRTVLWDMRGHGESELHPGAHFSAADALADLTAVLDELGLERPVLVGHSLGGNLSQAFVREHAERVGGLIVVDSTWNAGPLSRIERLGLRMAAPMLGLIPAAKLPGIMARASAVSPGAVAQTESVFARMPKHTFLDVWRATVSLVSPDPAYRTPVPLGLIRGAQDGTGNIAKAMPLWARAEGVQEHVIPDAGHIVTLDAPEATTRALLHVLEQWRFDDPREQRSIG</sequence>